<feature type="signal peptide" evidence="5">
    <location>
        <begin position="1"/>
        <end position="26"/>
    </location>
</feature>
<feature type="chain" id="PRO_5002646342" evidence="5">
    <location>
        <begin position="27"/>
        <end position="202"/>
    </location>
</feature>
<dbReference type="HOGENOM" id="CLU_052974_1_1_4"/>
<evidence type="ECO:0000313" key="8">
    <source>
        <dbReference type="Proteomes" id="UP000000366"/>
    </source>
</evidence>
<protein>
    <submittedName>
        <fullName evidence="7">Putative sulfite oxidase cytochrome subunit</fullName>
    </submittedName>
</protein>
<evidence type="ECO:0000313" key="7">
    <source>
        <dbReference type="EMBL" id="ABM93874.1"/>
    </source>
</evidence>
<keyword evidence="8" id="KW-1185">Reference proteome</keyword>
<dbReference type="AlphaFoldDB" id="A2SE85"/>
<dbReference type="InterPro" id="IPR051459">
    <property type="entry name" value="Cytochrome_c-type_DH"/>
</dbReference>
<proteinExistence type="predicted"/>
<sequence length="202" mass="20852">MRSPELSWCGLVVACCLAGCAVPAAAPNAAAPSPHGHAISEQELQAWNIDVRGPDGAGLPPGSGSVAAGKAVFDAKCAACHGAAAAGGPVFGPMVGGIGSFKTDRRVLTPGSMYPYAPILFDYVRRAMPMNAPQSLTNDETYAVSGYLLHLNGLVPADAVMSAQTLAAVRMPNRDGFLVDDRPDTRATRCMRDCPPISSAAR</sequence>
<keyword evidence="5" id="KW-0732">Signal</keyword>
<dbReference type="InterPro" id="IPR036909">
    <property type="entry name" value="Cyt_c-like_dom_sf"/>
</dbReference>
<accession>A2SE85</accession>
<dbReference type="PROSITE" id="PS51007">
    <property type="entry name" value="CYTC"/>
    <property type="match status" value="1"/>
</dbReference>
<dbReference type="Gene3D" id="1.10.760.10">
    <property type="entry name" value="Cytochrome c-like domain"/>
    <property type="match status" value="1"/>
</dbReference>
<dbReference type="GO" id="GO:0009055">
    <property type="term" value="F:electron transfer activity"/>
    <property type="evidence" value="ECO:0007669"/>
    <property type="project" value="InterPro"/>
</dbReference>
<feature type="domain" description="Cytochrome c" evidence="6">
    <location>
        <begin position="64"/>
        <end position="152"/>
    </location>
</feature>
<dbReference type="STRING" id="420662.Mpe_A0912"/>
<dbReference type="KEGG" id="mpt:Mpe_A0912"/>
<evidence type="ECO:0000256" key="4">
    <source>
        <dbReference type="PROSITE-ProRule" id="PRU00433"/>
    </source>
</evidence>
<evidence type="ECO:0000256" key="3">
    <source>
        <dbReference type="ARBA" id="ARBA00023004"/>
    </source>
</evidence>
<evidence type="ECO:0000256" key="2">
    <source>
        <dbReference type="ARBA" id="ARBA00022723"/>
    </source>
</evidence>
<dbReference type="GO" id="GO:0020037">
    <property type="term" value="F:heme binding"/>
    <property type="evidence" value="ECO:0007669"/>
    <property type="project" value="InterPro"/>
</dbReference>
<dbReference type="RefSeq" id="WP_011828512.1">
    <property type="nucleotide sequence ID" value="NC_008825.1"/>
</dbReference>
<gene>
    <name evidence="7" type="ordered locus">Mpe_A0912</name>
</gene>
<dbReference type="Pfam" id="PF00034">
    <property type="entry name" value="Cytochrom_C"/>
    <property type="match status" value="1"/>
</dbReference>
<evidence type="ECO:0000256" key="1">
    <source>
        <dbReference type="ARBA" id="ARBA00022617"/>
    </source>
</evidence>
<evidence type="ECO:0000259" key="6">
    <source>
        <dbReference type="PROSITE" id="PS51007"/>
    </source>
</evidence>
<dbReference type="GO" id="GO:0046872">
    <property type="term" value="F:metal ion binding"/>
    <property type="evidence" value="ECO:0007669"/>
    <property type="project" value="UniProtKB-KW"/>
</dbReference>
<dbReference type="InterPro" id="IPR009056">
    <property type="entry name" value="Cyt_c-like_dom"/>
</dbReference>
<keyword evidence="3 4" id="KW-0408">Iron</keyword>
<dbReference type="eggNOG" id="COG3258">
    <property type="taxonomic scope" value="Bacteria"/>
</dbReference>
<keyword evidence="2 4" id="KW-0479">Metal-binding</keyword>
<dbReference type="PANTHER" id="PTHR35008:SF8">
    <property type="entry name" value="ALCOHOL DEHYDROGENASE CYTOCHROME C SUBUNIT"/>
    <property type="match status" value="1"/>
</dbReference>
<keyword evidence="1 4" id="KW-0349">Heme</keyword>
<dbReference type="Proteomes" id="UP000000366">
    <property type="component" value="Chromosome"/>
</dbReference>
<reference evidence="7 8" key="1">
    <citation type="journal article" date="2007" name="J. Bacteriol.">
        <title>Whole-genome analysis of the methyl tert-butyl ether-degrading beta-proteobacterium Methylibium petroleiphilum PM1.</title>
        <authorList>
            <person name="Kane S.R."/>
            <person name="Chakicherla A.Y."/>
            <person name="Chain P.S.G."/>
            <person name="Schmidt R."/>
            <person name="Shin M.W."/>
            <person name="Legler T.C."/>
            <person name="Scow K.M."/>
            <person name="Larimer F.W."/>
            <person name="Lucas S.M."/>
            <person name="Richardson P.M."/>
            <person name="Hristova K.R."/>
        </authorList>
    </citation>
    <scope>NUCLEOTIDE SEQUENCE [LARGE SCALE GENOMIC DNA]</scope>
    <source>
        <strain evidence="8">ATCC BAA-1232 / LMG 22953 / PM1</strain>
    </source>
</reference>
<evidence type="ECO:0000256" key="5">
    <source>
        <dbReference type="SAM" id="SignalP"/>
    </source>
</evidence>
<name>A2SE85_METPP</name>
<dbReference type="SUPFAM" id="SSF46626">
    <property type="entry name" value="Cytochrome c"/>
    <property type="match status" value="1"/>
</dbReference>
<dbReference type="PANTHER" id="PTHR35008">
    <property type="entry name" value="BLL4482 PROTEIN-RELATED"/>
    <property type="match status" value="1"/>
</dbReference>
<dbReference type="EMBL" id="CP000555">
    <property type="protein sequence ID" value="ABM93874.1"/>
    <property type="molecule type" value="Genomic_DNA"/>
</dbReference>
<organism evidence="7 8">
    <name type="scientific">Methylibium petroleiphilum (strain ATCC BAA-1232 / LMG 22953 / PM1)</name>
    <dbReference type="NCBI Taxonomy" id="420662"/>
    <lineage>
        <taxon>Bacteria</taxon>
        <taxon>Pseudomonadati</taxon>
        <taxon>Pseudomonadota</taxon>
        <taxon>Betaproteobacteria</taxon>
        <taxon>Burkholderiales</taxon>
        <taxon>Sphaerotilaceae</taxon>
        <taxon>Methylibium</taxon>
    </lineage>
</organism>